<sequence length="287" mass="32042">NSSSHVVRTSDGQDAVLRVVAIHDEGREQLRIWRKLATAPHALMSENHTLPLLQEINLEHVTFAVFPYVAQSMERIYGGWAKNSVGDILNAVMQALEGLSYIHSLGIAHRDAFKYNFLMQFYPESLLTRVVPVSRPRVYLIDFESAIEFSADCPPSDRVCVGPPCINSLSDVDKYTAPRIPEMDTGEPYDPFKLDVWQLATSLSTFDSTLPAVEEVLDYMASDDPADRLTAHDALTRLRACLEDMLPKSLLIPPVVHYGPGFPSSAELREMCVTRARSPVVQPQTET</sequence>
<proteinExistence type="predicted"/>
<accession>D8PY02</accession>
<dbReference type="STRING" id="578458.D8PY02"/>
<evidence type="ECO:0000313" key="3">
    <source>
        <dbReference type="Proteomes" id="UP000007431"/>
    </source>
</evidence>
<dbReference type="GO" id="GO:0005524">
    <property type="term" value="F:ATP binding"/>
    <property type="evidence" value="ECO:0007669"/>
    <property type="project" value="InterPro"/>
</dbReference>
<dbReference type="InParanoid" id="D8PY02"/>
<reference evidence="2 3" key="1">
    <citation type="journal article" date="2010" name="Nat. Biotechnol.">
        <title>Genome sequence of the model mushroom Schizophyllum commune.</title>
        <authorList>
            <person name="Ohm R.A."/>
            <person name="de Jong J.F."/>
            <person name="Lugones L.G."/>
            <person name="Aerts A."/>
            <person name="Kothe E."/>
            <person name="Stajich J.E."/>
            <person name="de Vries R.P."/>
            <person name="Record E."/>
            <person name="Levasseur A."/>
            <person name="Baker S.E."/>
            <person name="Bartholomew K.A."/>
            <person name="Coutinho P.M."/>
            <person name="Erdmann S."/>
            <person name="Fowler T.J."/>
            <person name="Gathman A.C."/>
            <person name="Lombard V."/>
            <person name="Henrissat B."/>
            <person name="Knabe N."/>
            <person name="Kuees U."/>
            <person name="Lilly W.W."/>
            <person name="Lindquist E."/>
            <person name="Lucas S."/>
            <person name="Magnuson J.K."/>
            <person name="Piumi F."/>
            <person name="Raudaskoski M."/>
            <person name="Salamov A."/>
            <person name="Schmutz J."/>
            <person name="Schwarze F.W.M.R."/>
            <person name="vanKuyk P.A."/>
            <person name="Horton J.S."/>
            <person name="Grigoriev I.V."/>
            <person name="Woesten H.A.B."/>
        </authorList>
    </citation>
    <scope>NUCLEOTIDE SEQUENCE [LARGE SCALE GENOMIC DNA]</scope>
    <source>
        <strain evidence="3">H4-8 / FGSC 9210</strain>
    </source>
</reference>
<evidence type="ECO:0000259" key="1">
    <source>
        <dbReference type="PROSITE" id="PS50011"/>
    </source>
</evidence>
<organism evidence="3">
    <name type="scientific">Schizophyllum commune (strain H4-8 / FGSC 9210)</name>
    <name type="common">Split gill fungus</name>
    <dbReference type="NCBI Taxonomy" id="578458"/>
    <lineage>
        <taxon>Eukaryota</taxon>
        <taxon>Fungi</taxon>
        <taxon>Dikarya</taxon>
        <taxon>Basidiomycota</taxon>
        <taxon>Agaricomycotina</taxon>
        <taxon>Agaricomycetes</taxon>
        <taxon>Agaricomycetidae</taxon>
        <taxon>Agaricales</taxon>
        <taxon>Schizophyllaceae</taxon>
        <taxon>Schizophyllum</taxon>
    </lineage>
</organism>
<dbReference type="Proteomes" id="UP000007431">
    <property type="component" value="Unassembled WGS sequence"/>
</dbReference>
<dbReference type="EMBL" id="GL377304">
    <property type="protein sequence ID" value="EFI99170.1"/>
    <property type="molecule type" value="Genomic_DNA"/>
</dbReference>
<dbReference type="AlphaFoldDB" id="D8PY02"/>
<evidence type="ECO:0000313" key="2">
    <source>
        <dbReference type="EMBL" id="EFI99170.1"/>
    </source>
</evidence>
<protein>
    <recommendedName>
        <fullName evidence="1">Protein kinase domain-containing protein</fullName>
    </recommendedName>
</protein>
<dbReference type="Gene3D" id="1.10.510.10">
    <property type="entry name" value="Transferase(Phosphotransferase) domain 1"/>
    <property type="match status" value="1"/>
</dbReference>
<keyword evidence="3" id="KW-1185">Reference proteome</keyword>
<name>D8PY02_SCHCM</name>
<dbReference type="eggNOG" id="ENOG502RSEI">
    <property type="taxonomic scope" value="Eukaryota"/>
</dbReference>
<dbReference type="PROSITE" id="PS50011">
    <property type="entry name" value="PROTEIN_KINASE_DOM"/>
    <property type="match status" value="1"/>
</dbReference>
<dbReference type="VEuPathDB" id="FungiDB:SCHCODRAFT_02664859"/>
<feature type="non-terminal residue" evidence="2">
    <location>
        <position position="1"/>
    </location>
</feature>
<dbReference type="GO" id="GO:0004672">
    <property type="term" value="F:protein kinase activity"/>
    <property type="evidence" value="ECO:0007669"/>
    <property type="project" value="InterPro"/>
</dbReference>
<dbReference type="SUPFAM" id="SSF56112">
    <property type="entry name" value="Protein kinase-like (PK-like)"/>
    <property type="match status" value="1"/>
</dbReference>
<gene>
    <name evidence="2" type="ORF">SCHCODRAFT_53572</name>
</gene>
<dbReference type="InterPro" id="IPR011009">
    <property type="entry name" value="Kinase-like_dom_sf"/>
</dbReference>
<dbReference type="GeneID" id="9586635"/>
<dbReference type="InterPro" id="IPR000719">
    <property type="entry name" value="Prot_kinase_dom"/>
</dbReference>
<feature type="domain" description="Protein kinase" evidence="1">
    <location>
        <begin position="1"/>
        <end position="287"/>
    </location>
</feature>
<dbReference type="HOGENOM" id="CLU_048917_0_0_1"/>
<dbReference type="KEGG" id="scm:SCHCO_02664859"/>
<dbReference type="OMA" id="RPRAPEM"/>
<dbReference type="OrthoDB" id="2985259at2759"/>